<accession>A0ABT4SD86</accession>
<reference evidence="2" key="1">
    <citation type="submission" date="2022-11" db="EMBL/GenBank/DDBJ databases">
        <title>Nonomuraea corallina sp. nov., a new species of the genus Nonomuraea isolated from sea side sediment in Thai sea.</title>
        <authorList>
            <person name="Ngamcharungchit C."/>
            <person name="Matsumoto A."/>
            <person name="Suriyachadkun C."/>
            <person name="Panbangred W."/>
            <person name="Inahashi Y."/>
            <person name="Intra B."/>
        </authorList>
    </citation>
    <scope>NUCLEOTIDE SEQUENCE</scope>
    <source>
        <strain evidence="2">MCN248</strain>
    </source>
</reference>
<sequence length="169" mass="18267">MKATIGAMLLLLVVEACGGGPDKPTFVGRDPRIIVDVEQDISLQMSIPGILGYDARSKCLTMTLESGYQGEVAAPVWPAGSKPVMRQGKRGVEVPYAGTILEGERLYGDSYAPHTTDGFDHLDLPDACVPPNRAYVFITPDQRPLPPDDPAVTLRPSESAPAELPRWDH</sequence>
<evidence type="ECO:0000313" key="3">
    <source>
        <dbReference type="Proteomes" id="UP001144036"/>
    </source>
</evidence>
<comment type="caution">
    <text evidence="2">The sequence shown here is derived from an EMBL/GenBank/DDBJ whole genome shotgun (WGS) entry which is preliminary data.</text>
</comment>
<protein>
    <recommendedName>
        <fullName evidence="4">Secreted protein</fullName>
    </recommendedName>
</protein>
<dbReference type="EMBL" id="JAPNNL010000061">
    <property type="protein sequence ID" value="MDA0635159.1"/>
    <property type="molecule type" value="Genomic_DNA"/>
</dbReference>
<evidence type="ECO:0008006" key="4">
    <source>
        <dbReference type="Google" id="ProtNLM"/>
    </source>
</evidence>
<feature type="region of interest" description="Disordered" evidence="1">
    <location>
        <begin position="140"/>
        <end position="169"/>
    </location>
</feature>
<evidence type="ECO:0000313" key="2">
    <source>
        <dbReference type="EMBL" id="MDA0635159.1"/>
    </source>
</evidence>
<proteinExistence type="predicted"/>
<dbReference type="Proteomes" id="UP001144036">
    <property type="component" value="Unassembled WGS sequence"/>
</dbReference>
<gene>
    <name evidence="2" type="ORF">OUY22_17205</name>
</gene>
<organism evidence="2 3">
    <name type="scientific">Nonomuraea corallina</name>
    <dbReference type="NCBI Taxonomy" id="2989783"/>
    <lineage>
        <taxon>Bacteria</taxon>
        <taxon>Bacillati</taxon>
        <taxon>Actinomycetota</taxon>
        <taxon>Actinomycetes</taxon>
        <taxon>Streptosporangiales</taxon>
        <taxon>Streptosporangiaceae</taxon>
        <taxon>Nonomuraea</taxon>
    </lineage>
</organism>
<name>A0ABT4SD86_9ACTN</name>
<evidence type="ECO:0000256" key="1">
    <source>
        <dbReference type="SAM" id="MobiDB-lite"/>
    </source>
</evidence>
<dbReference type="RefSeq" id="WP_270155997.1">
    <property type="nucleotide sequence ID" value="NZ_JAPNNL010000061.1"/>
</dbReference>
<keyword evidence="3" id="KW-1185">Reference proteome</keyword>